<dbReference type="SUPFAM" id="SSF53383">
    <property type="entry name" value="PLP-dependent transferases"/>
    <property type="match status" value="1"/>
</dbReference>
<dbReference type="InterPro" id="IPR004839">
    <property type="entry name" value="Aminotransferase_I/II_large"/>
</dbReference>
<dbReference type="InterPro" id="IPR015424">
    <property type="entry name" value="PyrdxlP-dep_Trfase"/>
</dbReference>
<dbReference type="CDD" id="cd00609">
    <property type="entry name" value="AAT_like"/>
    <property type="match status" value="1"/>
</dbReference>
<feature type="compositionally biased region" description="Basic and acidic residues" evidence="8">
    <location>
        <begin position="61"/>
        <end position="80"/>
    </location>
</feature>
<gene>
    <name evidence="10" type="ORF">HKI87_01g02920</name>
</gene>
<evidence type="ECO:0000256" key="1">
    <source>
        <dbReference type="ARBA" id="ARBA00001933"/>
    </source>
</evidence>
<dbReference type="GO" id="GO:0004838">
    <property type="term" value="F:L-tyrosine-2-oxoglutarate transaminase activity"/>
    <property type="evidence" value="ECO:0007669"/>
    <property type="project" value="TreeGrafter"/>
</dbReference>
<feature type="compositionally biased region" description="Low complexity" evidence="8">
    <location>
        <begin position="14"/>
        <end position="25"/>
    </location>
</feature>
<comment type="similarity">
    <text evidence="2 6">Belongs to the class-I pyridoxal-phosphate-dependent aminotransferase family.</text>
</comment>
<feature type="region of interest" description="Disordered" evidence="8">
    <location>
        <begin position="61"/>
        <end position="81"/>
    </location>
</feature>
<comment type="cofactor">
    <cofactor evidence="1 6 7">
        <name>pyridoxal 5'-phosphate</name>
        <dbReference type="ChEBI" id="CHEBI:597326"/>
    </cofactor>
</comment>
<dbReference type="Proteomes" id="UP001472866">
    <property type="component" value="Chromosome 01"/>
</dbReference>
<dbReference type="Gene3D" id="3.90.1150.10">
    <property type="entry name" value="Aspartate Aminotransferase, domain 1"/>
    <property type="match status" value="1"/>
</dbReference>
<dbReference type="InterPro" id="IPR015422">
    <property type="entry name" value="PyrdxlP-dep_Trfase_small"/>
</dbReference>
<sequence length="466" mass="50631">MDQVVVVERKPEDATATTTEPVTPVSHKSAKPNGMKVELSPLASRPKNRIRIFVEGLLQSARREGEPDSKTGEPLPKRLDLSLGDPTALGLAPPAEAEDAVVSAVKDGLMTTKQVHGYQHSCGSPAFREAICEEISPGVSSDSVFVTSGCSQALQFALTALAKEGTNVLVPNPCFPLYNTICEHVGAEARSYSLLPERGWEACLRDLDAKLDDNTCCLLVCNPGNPTSHSYSQDHLCDLLRFAYDKRIPVVADEVYAHMTYDPRADERSTFQWMADVASQQLGRNRPPVLSCSALSKRFLVPGWRCGWLALHDDAGRSLAQAGISNGIAALCQIGMTTNSMAQAAAPLVLRNTPQSYHDSLNETMRKGAAYCLERISKCEGLECPSEPSGAMYMFFRVPEARGHADGEGGDSSDVVFCRDLLSEKNVFTLPGFLFGSPNFVRVVSAAPMAVLEEAWDRIEDFCKGR</sequence>
<feature type="domain" description="Aminotransferase class I/classII large" evidence="9">
    <location>
        <begin position="99"/>
        <end position="459"/>
    </location>
</feature>
<organism evidence="10 11">
    <name type="scientific">Chloropicon roscoffensis</name>
    <dbReference type="NCBI Taxonomy" id="1461544"/>
    <lineage>
        <taxon>Eukaryota</taxon>
        <taxon>Viridiplantae</taxon>
        <taxon>Chlorophyta</taxon>
        <taxon>Chloropicophyceae</taxon>
        <taxon>Chloropicales</taxon>
        <taxon>Chloropicaceae</taxon>
        <taxon>Chloropicon</taxon>
    </lineage>
</organism>
<evidence type="ECO:0000313" key="11">
    <source>
        <dbReference type="Proteomes" id="UP001472866"/>
    </source>
</evidence>
<dbReference type="NCBIfam" id="TIGR01265">
    <property type="entry name" value="tyr_nico_aTase"/>
    <property type="match status" value="1"/>
</dbReference>
<dbReference type="PANTHER" id="PTHR45744">
    <property type="entry name" value="TYROSINE AMINOTRANSFERASE"/>
    <property type="match status" value="1"/>
</dbReference>
<dbReference type="Gene3D" id="3.40.640.10">
    <property type="entry name" value="Type I PLP-dependent aspartate aminotransferase-like (Major domain)"/>
    <property type="match status" value="1"/>
</dbReference>
<dbReference type="PIRSF" id="PIRSF000517">
    <property type="entry name" value="Tyr_transaminase"/>
    <property type="match status" value="1"/>
</dbReference>
<evidence type="ECO:0000256" key="7">
    <source>
        <dbReference type="PIRSR" id="PIRSR000517-1"/>
    </source>
</evidence>
<evidence type="ECO:0000256" key="6">
    <source>
        <dbReference type="PIRNR" id="PIRNR000517"/>
    </source>
</evidence>
<reference evidence="10 11" key="1">
    <citation type="submission" date="2024-03" db="EMBL/GenBank/DDBJ databases">
        <title>Complete genome sequence of the green alga Chloropicon roscoffensis RCC1871.</title>
        <authorList>
            <person name="Lemieux C."/>
            <person name="Pombert J.-F."/>
            <person name="Otis C."/>
            <person name="Turmel M."/>
        </authorList>
    </citation>
    <scope>NUCLEOTIDE SEQUENCE [LARGE SCALE GENOMIC DNA]</scope>
    <source>
        <strain evidence="10 11">RCC1871</strain>
    </source>
</reference>
<evidence type="ECO:0000256" key="5">
    <source>
        <dbReference type="ARBA" id="ARBA00022898"/>
    </source>
</evidence>
<dbReference type="InterPro" id="IPR015421">
    <property type="entry name" value="PyrdxlP-dep_Trfase_major"/>
</dbReference>
<dbReference type="Pfam" id="PF00155">
    <property type="entry name" value="Aminotran_1_2"/>
    <property type="match status" value="1"/>
</dbReference>
<evidence type="ECO:0000259" key="9">
    <source>
        <dbReference type="Pfam" id="PF00155"/>
    </source>
</evidence>
<keyword evidence="5 6" id="KW-0663">Pyridoxal phosphate</keyword>
<accession>A0AAX4NYL5</accession>
<protein>
    <submittedName>
        <fullName evidence="10">Tyrosine/nicotianamine aminotransferase</fullName>
    </submittedName>
</protein>
<dbReference type="GO" id="GO:0006572">
    <property type="term" value="P:L-tyrosine catabolic process"/>
    <property type="evidence" value="ECO:0007669"/>
    <property type="project" value="TreeGrafter"/>
</dbReference>
<dbReference type="GO" id="GO:0030170">
    <property type="term" value="F:pyridoxal phosphate binding"/>
    <property type="evidence" value="ECO:0007669"/>
    <property type="project" value="InterPro"/>
</dbReference>
<evidence type="ECO:0000256" key="8">
    <source>
        <dbReference type="SAM" id="MobiDB-lite"/>
    </source>
</evidence>
<keyword evidence="4" id="KW-0808">Transferase</keyword>
<name>A0AAX4NYL5_9CHLO</name>
<evidence type="ECO:0000256" key="3">
    <source>
        <dbReference type="ARBA" id="ARBA00022576"/>
    </source>
</evidence>
<dbReference type="PANTHER" id="PTHR45744:SF2">
    <property type="entry name" value="TYROSINE AMINOTRANSFERASE"/>
    <property type="match status" value="1"/>
</dbReference>
<proteinExistence type="inferred from homology"/>
<keyword evidence="11" id="KW-1185">Reference proteome</keyword>
<dbReference type="InterPro" id="IPR005958">
    <property type="entry name" value="TyrNic_aminoTrfase"/>
</dbReference>
<feature type="modified residue" description="N6-(pyridoxal phosphate)lysine" evidence="7">
    <location>
        <position position="297"/>
    </location>
</feature>
<dbReference type="AlphaFoldDB" id="A0AAX4NYL5"/>
<evidence type="ECO:0000256" key="4">
    <source>
        <dbReference type="ARBA" id="ARBA00022679"/>
    </source>
</evidence>
<evidence type="ECO:0000313" key="10">
    <source>
        <dbReference type="EMBL" id="WZN58768.1"/>
    </source>
</evidence>
<keyword evidence="3 10" id="KW-0032">Aminotransferase</keyword>
<evidence type="ECO:0000256" key="2">
    <source>
        <dbReference type="ARBA" id="ARBA00007441"/>
    </source>
</evidence>
<dbReference type="EMBL" id="CP151501">
    <property type="protein sequence ID" value="WZN58768.1"/>
    <property type="molecule type" value="Genomic_DNA"/>
</dbReference>
<feature type="region of interest" description="Disordered" evidence="8">
    <location>
        <begin position="1"/>
        <end position="41"/>
    </location>
</feature>